<sequence length="222" mass="24603">MDVRRRNASQGIRSEVAKGGGVSPGPPFPPSPQVACSNPIRHLNGWGEGGWGGGGEGGADQRRLISLEFEFLRFGWRGFQGTDRQGRLVGRGRERASEQGEIWLCQRSDRCGPRRKGESRMLCFWGARAHHPFAEPFYFLSFSATRSLSLTVVVAGTSLWGRGGCCPFPLPAPMLSERATRTRFTMVRSGDGEGEHLWDRIHRSLVLSSVGLCSEWTDNQPW</sequence>
<evidence type="ECO:0000313" key="2">
    <source>
        <dbReference type="Proteomes" id="UP000245626"/>
    </source>
</evidence>
<reference evidence="1 2" key="1">
    <citation type="journal article" date="2018" name="Mol. Biol. Evol.">
        <title>Broad Genomic Sampling Reveals a Smut Pathogenic Ancestry of the Fungal Clade Ustilaginomycotina.</title>
        <authorList>
            <person name="Kijpornyongpan T."/>
            <person name="Mondo S.J."/>
            <person name="Barry K."/>
            <person name="Sandor L."/>
            <person name="Lee J."/>
            <person name="Lipzen A."/>
            <person name="Pangilinan J."/>
            <person name="LaButti K."/>
            <person name="Hainaut M."/>
            <person name="Henrissat B."/>
            <person name="Grigoriev I.V."/>
            <person name="Spatafora J.W."/>
            <person name="Aime M.C."/>
        </authorList>
    </citation>
    <scope>NUCLEOTIDE SEQUENCE [LARGE SCALE GENOMIC DNA]</scope>
    <source>
        <strain evidence="1 2">SA 807</strain>
    </source>
</reference>
<dbReference type="Proteomes" id="UP000245626">
    <property type="component" value="Unassembled WGS sequence"/>
</dbReference>
<keyword evidence="2" id="KW-1185">Reference proteome</keyword>
<gene>
    <name evidence="1" type="ORF">IE53DRAFT_156375</name>
</gene>
<name>A0ACD0NTV6_9BASI</name>
<dbReference type="EMBL" id="KZ820079">
    <property type="protein sequence ID" value="PWN49235.1"/>
    <property type="molecule type" value="Genomic_DNA"/>
</dbReference>
<accession>A0ACD0NTV6</accession>
<protein>
    <submittedName>
        <fullName evidence="1">Uncharacterized protein</fullName>
    </submittedName>
</protein>
<evidence type="ECO:0000313" key="1">
    <source>
        <dbReference type="EMBL" id="PWN49235.1"/>
    </source>
</evidence>
<proteinExistence type="predicted"/>
<organism evidence="1 2">
    <name type="scientific">Violaceomyces palustris</name>
    <dbReference type="NCBI Taxonomy" id="1673888"/>
    <lineage>
        <taxon>Eukaryota</taxon>
        <taxon>Fungi</taxon>
        <taxon>Dikarya</taxon>
        <taxon>Basidiomycota</taxon>
        <taxon>Ustilaginomycotina</taxon>
        <taxon>Ustilaginomycetes</taxon>
        <taxon>Violaceomycetales</taxon>
        <taxon>Violaceomycetaceae</taxon>
        <taxon>Violaceomyces</taxon>
    </lineage>
</organism>